<dbReference type="Proteomes" id="UP000007058">
    <property type="component" value="Chromosome"/>
</dbReference>
<dbReference type="HOGENOM" id="CLU_2302481_0_0_5"/>
<evidence type="ECO:0000313" key="1">
    <source>
        <dbReference type="EMBL" id="BAE51206.1"/>
    </source>
</evidence>
<dbReference type="OrthoDB" id="7361115at2"/>
<evidence type="ECO:0000313" key="3">
    <source>
        <dbReference type="Proteomes" id="UP000007058"/>
    </source>
</evidence>
<dbReference type="RefSeq" id="WP_011384798.1">
    <property type="nucleotide sequence ID" value="NC_007626.1"/>
</dbReference>
<proteinExistence type="predicted"/>
<keyword evidence="3" id="KW-1185">Reference proteome</keyword>
<dbReference type="EMBL" id="AP007255">
    <property type="protein sequence ID" value="BAE51206.1"/>
    <property type="molecule type" value="Genomic_DNA"/>
</dbReference>
<sequence>MADEETRSGTVVGYGPCKFCGNEGKYQVNKRGKLYFYCPKSGDGGCGIGSQGRCDQKSNLLLAKEVKKWVSPEYRKKYLGEAAAPAEQPKKSIWDMEIKL</sequence>
<dbReference type="KEGG" id="mag:amb2437"/>
<dbReference type="AlphaFoldDB" id="Q2W4I4"/>
<dbReference type="EMBL" id="AP007255">
    <property type="protein sequence ID" value="BAE51241.1"/>
    <property type="molecule type" value="Genomic_DNA"/>
</dbReference>
<protein>
    <submittedName>
        <fullName evidence="2">Uncharacterized protein</fullName>
    </submittedName>
</protein>
<accession>Q2W4I4</accession>
<dbReference type="STRING" id="342108.amb2402"/>
<organism evidence="2 3">
    <name type="scientific">Paramagnetospirillum magneticum (strain ATCC 700264 / AMB-1)</name>
    <name type="common">Magnetospirillum magneticum</name>
    <dbReference type="NCBI Taxonomy" id="342108"/>
    <lineage>
        <taxon>Bacteria</taxon>
        <taxon>Pseudomonadati</taxon>
        <taxon>Pseudomonadota</taxon>
        <taxon>Alphaproteobacteria</taxon>
        <taxon>Rhodospirillales</taxon>
        <taxon>Magnetospirillaceae</taxon>
        <taxon>Paramagnetospirillum</taxon>
    </lineage>
</organism>
<dbReference type="KEGG" id="mag:amb2402"/>
<evidence type="ECO:0000313" key="2">
    <source>
        <dbReference type="EMBL" id="BAE51241.1"/>
    </source>
</evidence>
<gene>
    <name evidence="1" type="ordered locus">amb2402</name>
    <name evidence="2" type="ordered locus">amb2437</name>
</gene>
<name>Q2W4I4_PARM1</name>
<reference evidence="2 3" key="1">
    <citation type="journal article" date="2005" name="DNA Res.">
        <title>Complete genome sequence of the facultative anaerobic magnetotactic bacterium Magnetospirillum sp. strain AMB-1.</title>
        <authorList>
            <person name="Matsunaga T."/>
            <person name="Okamura Y."/>
            <person name="Fukuda Y."/>
            <person name="Wahyudi A.T."/>
            <person name="Murase Y."/>
            <person name="Takeyama H."/>
        </authorList>
    </citation>
    <scope>NUCLEOTIDE SEQUENCE [LARGE SCALE GENOMIC DNA]</scope>
    <source>
        <strain evidence="2">AMB-1</strain>
        <strain evidence="3">ATCC 700264 / AMB-1</strain>
    </source>
</reference>